<feature type="signal peptide" evidence="4">
    <location>
        <begin position="1"/>
        <end position="19"/>
    </location>
</feature>
<dbReference type="SUPFAM" id="SSF50199">
    <property type="entry name" value="Staphylococcal nuclease"/>
    <property type="match status" value="1"/>
</dbReference>
<proteinExistence type="predicted"/>
<keyword evidence="2" id="KW-0255">Endonuclease</keyword>
<gene>
    <name evidence="6" type="ORF">JI746_19005</name>
</gene>
<dbReference type="InterPro" id="IPR035437">
    <property type="entry name" value="SNase_OB-fold_sf"/>
</dbReference>
<keyword evidence="1" id="KW-0540">Nuclease</keyword>
<dbReference type="RefSeq" id="WP_201691828.1">
    <property type="nucleotide sequence ID" value="NZ_JAEQND010000010.1"/>
</dbReference>
<name>A0ABS1JSI7_9BURK</name>
<keyword evidence="7" id="KW-1185">Reference proteome</keyword>
<evidence type="ECO:0000313" key="7">
    <source>
        <dbReference type="Proteomes" id="UP000622707"/>
    </source>
</evidence>
<feature type="domain" description="TNase-like" evidence="5">
    <location>
        <begin position="21"/>
        <end position="143"/>
    </location>
</feature>
<keyword evidence="4" id="KW-0732">Signal</keyword>
<reference evidence="6 7" key="1">
    <citation type="journal article" date="2017" name="Int. J. Syst. Evol. Microbiol.">
        <title>Ramlibacter alkalitolerans sp. nov., alkali-tolerant bacterium isolated from soil of ginseng.</title>
        <authorList>
            <person name="Lee D.H."/>
            <person name="Cha C.J."/>
        </authorList>
    </citation>
    <scope>NUCLEOTIDE SEQUENCE [LARGE SCALE GENOMIC DNA]</scope>
    <source>
        <strain evidence="6 7">KACC 19305</strain>
    </source>
</reference>
<evidence type="ECO:0000256" key="2">
    <source>
        <dbReference type="ARBA" id="ARBA00022759"/>
    </source>
</evidence>
<accession>A0ABS1JSI7</accession>
<feature type="chain" id="PRO_5046227324" evidence="4">
    <location>
        <begin position="20"/>
        <end position="160"/>
    </location>
</feature>
<evidence type="ECO:0000256" key="4">
    <source>
        <dbReference type="SAM" id="SignalP"/>
    </source>
</evidence>
<dbReference type="SMART" id="SM00318">
    <property type="entry name" value="SNc"/>
    <property type="match status" value="1"/>
</dbReference>
<dbReference type="Proteomes" id="UP000622707">
    <property type="component" value="Unassembled WGS sequence"/>
</dbReference>
<dbReference type="PANTHER" id="PTHR12302">
    <property type="entry name" value="EBNA2 BINDING PROTEIN P100"/>
    <property type="match status" value="1"/>
</dbReference>
<dbReference type="EMBL" id="JAEQND010000010">
    <property type="protein sequence ID" value="MBL0427213.1"/>
    <property type="molecule type" value="Genomic_DNA"/>
</dbReference>
<evidence type="ECO:0000259" key="5">
    <source>
        <dbReference type="PROSITE" id="PS50830"/>
    </source>
</evidence>
<evidence type="ECO:0000256" key="1">
    <source>
        <dbReference type="ARBA" id="ARBA00022722"/>
    </source>
</evidence>
<dbReference type="InterPro" id="IPR016071">
    <property type="entry name" value="Staphylococal_nuclease_OB-fold"/>
</dbReference>
<evidence type="ECO:0000313" key="6">
    <source>
        <dbReference type="EMBL" id="MBL0427213.1"/>
    </source>
</evidence>
<sequence length="160" mass="17472">MRATALLLAAALCAPAVLAAPGYRGSVTHVTDGDTLWVRPREGGTPVQVRLLDVDAPEGCQAFGAQATQALRARVLHQRVGVRTRGVDDYGRQLAHVRHGREDIGAWLVRSGYAWSMSFRGKPGPYAALEAQARSERRGLWALPGALEPRSFRKRFGRCQ</sequence>
<dbReference type="Gene3D" id="2.40.50.90">
    <property type="match status" value="1"/>
</dbReference>
<dbReference type="PROSITE" id="PS50830">
    <property type="entry name" value="TNASE_3"/>
    <property type="match status" value="1"/>
</dbReference>
<evidence type="ECO:0000256" key="3">
    <source>
        <dbReference type="ARBA" id="ARBA00022801"/>
    </source>
</evidence>
<dbReference type="Pfam" id="PF00565">
    <property type="entry name" value="SNase"/>
    <property type="match status" value="1"/>
</dbReference>
<dbReference type="PANTHER" id="PTHR12302:SF3">
    <property type="entry name" value="SERINE_THREONINE-PROTEIN KINASE 31"/>
    <property type="match status" value="1"/>
</dbReference>
<organism evidence="6 7">
    <name type="scientific">Ramlibacter alkalitolerans</name>
    <dbReference type="NCBI Taxonomy" id="2039631"/>
    <lineage>
        <taxon>Bacteria</taxon>
        <taxon>Pseudomonadati</taxon>
        <taxon>Pseudomonadota</taxon>
        <taxon>Betaproteobacteria</taxon>
        <taxon>Burkholderiales</taxon>
        <taxon>Comamonadaceae</taxon>
        <taxon>Ramlibacter</taxon>
    </lineage>
</organism>
<comment type="caution">
    <text evidence="6">The sequence shown here is derived from an EMBL/GenBank/DDBJ whole genome shotgun (WGS) entry which is preliminary data.</text>
</comment>
<protein>
    <submittedName>
        <fullName evidence="6">Thermonuclease family protein</fullName>
    </submittedName>
</protein>
<keyword evidence="3" id="KW-0378">Hydrolase</keyword>